<evidence type="ECO:0000256" key="4">
    <source>
        <dbReference type="ARBA" id="ARBA00022555"/>
    </source>
</evidence>
<keyword evidence="6" id="KW-0547">Nucleotide-binding</keyword>
<gene>
    <name evidence="13" type="ORF">S100892_00829</name>
</gene>
<keyword evidence="8" id="KW-0694">RNA-binding</keyword>
<evidence type="ECO:0000256" key="1">
    <source>
        <dbReference type="ARBA" id="ARBA00008226"/>
    </source>
</evidence>
<comment type="similarity">
    <text evidence="1">Belongs to the class-II aminoacyl-tRNA synthetase family.</text>
</comment>
<organism evidence="13 14">
    <name type="scientific">Pediococcus pentosaceus</name>
    <dbReference type="NCBI Taxonomy" id="1255"/>
    <lineage>
        <taxon>Bacteria</taxon>
        <taxon>Bacillati</taxon>
        <taxon>Bacillota</taxon>
        <taxon>Bacilli</taxon>
        <taxon>Lactobacillales</taxon>
        <taxon>Lactobacillaceae</taxon>
        <taxon>Pediococcus</taxon>
    </lineage>
</organism>
<evidence type="ECO:0000313" key="13">
    <source>
        <dbReference type="EMBL" id="ARW19416.1"/>
    </source>
</evidence>
<dbReference type="FunFam" id="3.10.310.40:FF:000001">
    <property type="entry name" value="Alanine--tRNA ligase"/>
    <property type="match status" value="1"/>
</dbReference>
<keyword evidence="10" id="KW-0030">Aminoacyl-tRNA synthetase</keyword>
<dbReference type="Pfam" id="PF02272">
    <property type="entry name" value="DHHA1"/>
    <property type="match status" value="1"/>
</dbReference>
<dbReference type="EMBL" id="CP021474">
    <property type="protein sequence ID" value="ARW19416.1"/>
    <property type="molecule type" value="Genomic_DNA"/>
</dbReference>
<evidence type="ECO:0000256" key="2">
    <source>
        <dbReference type="ARBA" id="ARBA00013168"/>
    </source>
</evidence>
<dbReference type="GO" id="GO:0005524">
    <property type="term" value="F:ATP binding"/>
    <property type="evidence" value="ECO:0007669"/>
    <property type="project" value="UniProtKB-KW"/>
</dbReference>
<keyword evidence="7" id="KW-0067">ATP-binding</keyword>
<protein>
    <recommendedName>
        <fullName evidence="3">Alanine--tRNA ligase</fullName>
        <ecNumber evidence="2">6.1.1.7</ecNumber>
    </recommendedName>
    <alternativeName>
        <fullName evidence="11">Alanyl-tRNA synthetase</fullName>
    </alternativeName>
</protein>
<evidence type="ECO:0000256" key="5">
    <source>
        <dbReference type="ARBA" id="ARBA00022598"/>
    </source>
</evidence>
<dbReference type="GO" id="GO:0004813">
    <property type="term" value="F:alanine-tRNA ligase activity"/>
    <property type="evidence" value="ECO:0007669"/>
    <property type="project" value="UniProtKB-EC"/>
</dbReference>
<dbReference type="EC" id="6.1.1.7" evidence="2"/>
<proteinExistence type="inferred from homology"/>
<name>A0A1Y0VTF3_PEDPE</name>
<dbReference type="InterPro" id="IPR003156">
    <property type="entry name" value="DHHA1_dom"/>
</dbReference>
<dbReference type="GO" id="GO:0000049">
    <property type="term" value="F:tRNA binding"/>
    <property type="evidence" value="ECO:0007669"/>
    <property type="project" value="UniProtKB-KW"/>
</dbReference>
<evidence type="ECO:0000256" key="3">
    <source>
        <dbReference type="ARBA" id="ARBA00017959"/>
    </source>
</evidence>
<dbReference type="Gene3D" id="3.10.310.40">
    <property type="match status" value="1"/>
</dbReference>
<keyword evidence="5 13" id="KW-0436">Ligase</keyword>
<dbReference type="AlphaFoldDB" id="A0A1Y0VTF3"/>
<evidence type="ECO:0000256" key="10">
    <source>
        <dbReference type="ARBA" id="ARBA00023146"/>
    </source>
</evidence>
<dbReference type="GO" id="GO:0006412">
    <property type="term" value="P:translation"/>
    <property type="evidence" value="ECO:0007669"/>
    <property type="project" value="UniProtKB-KW"/>
</dbReference>
<evidence type="ECO:0000259" key="12">
    <source>
        <dbReference type="Pfam" id="PF02272"/>
    </source>
</evidence>
<reference evidence="13 14" key="1">
    <citation type="submission" date="2017-05" db="EMBL/GenBank/DDBJ databases">
        <title>Genome sequence of Pediococcus pentosaceus strain SRCM100892.</title>
        <authorList>
            <person name="Cho S.H."/>
        </authorList>
    </citation>
    <scope>NUCLEOTIDE SEQUENCE [LARGE SCALE GENOMIC DNA]</scope>
    <source>
        <strain evidence="13 14">SRCM100892</strain>
    </source>
</reference>
<feature type="domain" description="DHHA1" evidence="12">
    <location>
        <begin position="2"/>
        <end position="81"/>
    </location>
</feature>
<keyword evidence="4" id="KW-0820">tRNA-binding</keyword>
<sequence length="85" mass="8755">MENKDQSDVLVLAAKIGEKANLIAAVKDDFVKKGLKAGDLIKAIAPKVNGGGGGRPNMAQAGGSNPDNIKAALQAAREWLESQNG</sequence>
<dbReference type="Proteomes" id="UP000196118">
    <property type="component" value="Chromosome"/>
</dbReference>
<evidence type="ECO:0000256" key="11">
    <source>
        <dbReference type="ARBA" id="ARBA00032577"/>
    </source>
</evidence>
<evidence type="ECO:0000313" key="14">
    <source>
        <dbReference type="Proteomes" id="UP000196118"/>
    </source>
</evidence>
<evidence type="ECO:0000256" key="9">
    <source>
        <dbReference type="ARBA" id="ARBA00022917"/>
    </source>
</evidence>
<evidence type="ECO:0000256" key="6">
    <source>
        <dbReference type="ARBA" id="ARBA00022741"/>
    </source>
</evidence>
<keyword evidence="9" id="KW-0648">Protein biosynthesis</keyword>
<accession>A0A1Y0VTF3</accession>
<evidence type="ECO:0000256" key="8">
    <source>
        <dbReference type="ARBA" id="ARBA00022884"/>
    </source>
</evidence>
<evidence type="ECO:0000256" key="7">
    <source>
        <dbReference type="ARBA" id="ARBA00022840"/>
    </source>
</evidence>